<dbReference type="AlphaFoldDB" id="A0AAV7URG8"/>
<accession>A0AAV7URG8</accession>
<sequence length="153" mass="15641">MPLCSWAPVACAQEDAAVLLGTCGLCSGGCRCALRHPVVLECLKAALNLSPGTSSAFYIARRGSTLGDAADSSEGGGAGPPGVRGGLCCVCESRGSAVTTRSQESTDPKPGQSAGTSAARLNRPRQQRAADLLCPTLQQEGRPVTHSPPRRAH</sequence>
<name>A0AAV7URG8_PLEWA</name>
<evidence type="ECO:0008006" key="4">
    <source>
        <dbReference type="Google" id="ProtNLM"/>
    </source>
</evidence>
<evidence type="ECO:0000256" key="1">
    <source>
        <dbReference type="SAM" id="MobiDB-lite"/>
    </source>
</evidence>
<organism evidence="2 3">
    <name type="scientific">Pleurodeles waltl</name>
    <name type="common">Iberian ribbed newt</name>
    <dbReference type="NCBI Taxonomy" id="8319"/>
    <lineage>
        <taxon>Eukaryota</taxon>
        <taxon>Metazoa</taxon>
        <taxon>Chordata</taxon>
        <taxon>Craniata</taxon>
        <taxon>Vertebrata</taxon>
        <taxon>Euteleostomi</taxon>
        <taxon>Amphibia</taxon>
        <taxon>Batrachia</taxon>
        <taxon>Caudata</taxon>
        <taxon>Salamandroidea</taxon>
        <taxon>Salamandridae</taxon>
        <taxon>Pleurodelinae</taxon>
        <taxon>Pleurodeles</taxon>
    </lineage>
</organism>
<evidence type="ECO:0000313" key="2">
    <source>
        <dbReference type="EMBL" id="KAJ1191617.1"/>
    </source>
</evidence>
<keyword evidence="3" id="KW-1185">Reference proteome</keyword>
<protein>
    <recommendedName>
        <fullName evidence="4">Secreted protein</fullName>
    </recommendedName>
</protein>
<gene>
    <name evidence="2" type="ORF">NDU88_000933</name>
</gene>
<reference evidence="2" key="1">
    <citation type="journal article" date="2022" name="bioRxiv">
        <title>Sequencing and chromosome-scale assembly of the giantPleurodeles waltlgenome.</title>
        <authorList>
            <person name="Brown T."/>
            <person name="Elewa A."/>
            <person name="Iarovenko S."/>
            <person name="Subramanian E."/>
            <person name="Araus A.J."/>
            <person name="Petzold A."/>
            <person name="Susuki M."/>
            <person name="Suzuki K.-i.T."/>
            <person name="Hayashi T."/>
            <person name="Toyoda A."/>
            <person name="Oliveira C."/>
            <person name="Osipova E."/>
            <person name="Leigh N.D."/>
            <person name="Simon A."/>
            <person name="Yun M.H."/>
        </authorList>
    </citation>
    <scope>NUCLEOTIDE SEQUENCE</scope>
    <source>
        <strain evidence="2">20211129_DDA</strain>
        <tissue evidence="2">Liver</tissue>
    </source>
</reference>
<dbReference type="Proteomes" id="UP001066276">
    <property type="component" value="Chromosome 2_2"/>
</dbReference>
<proteinExistence type="predicted"/>
<dbReference type="EMBL" id="JANPWB010000004">
    <property type="protein sequence ID" value="KAJ1191617.1"/>
    <property type="molecule type" value="Genomic_DNA"/>
</dbReference>
<feature type="region of interest" description="Disordered" evidence="1">
    <location>
        <begin position="97"/>
        <end position="153"/>
    </location>
</feature>
<comment type="caution">
    <text evidence="2">The sequence shown here is derived from an EMBL/GenBank/DDBJ whole genome shotgun (WGS) entry which is preliminary data.</text>
</comment>
<evidence type="ECO:0000313" key="3">
    <source>
        <dbReference type="Proteomes" id="UP001066276"/>
    </source>
</evidence>